<dbReference type="PROSITE" id="PS51272">
    <property type="entry name" value="SLH"/>
    <property type="match status" value="3"/>
</dbReference>
<keyword evidence="2" id="KW-0677">Repeat</keyword>
<feature type="domain" description="SLH" evidence="6">
    <location>
        <begin position="1092"/>
        <end position="1151"/>
    </location>
</feature>
<feature type="domain" description="SLH" evidence="6">
    <location>
        <begin position="1224"/>
        <end position="1283"/>
    </location>
</feature>
<evidence type="ECO:0000256" key="1">
    <source>
        <dbReference type="ARBA" id="ARBA00022729"/>
    </source>
</evidence>
<dbReference type="GO" id="GO:0016020">
    <property type="term" value="C:membrane"/>
    <property type="evidence" value="ECO:0007669"/>
    <property type="project" value="InterPro"/>
</dbReference>
<dbReference type="InterPro" id="IPR038081">
    <property type="entry name" value="CalX-like_sf"/>
</dbReference>
<feature type="signal peptide" evidence="5">
    <location>
        <begin position="1"/>
        <end position="30"/>
    </location>
</feature>
<keyword evidence="8" id="KW-1185">Reference proteome</keyword>
<organism evidence="7 8">
    <name type="scientific">Paenibacillus roseus</name>
    <dbReference type="NCBI Taxonomy" id="2798579"/>
    <lineage>
        <taxon>Bacteria</taxon>
        <taxon>Bacillati</taxon>
        <taxon>Bacillota</taxon>
        <taxon>Bacilli</taxon>
        <taxon>Bacillales</taxon>
        <taxon>Paenibacillaceae</taxon>
        <taxon>Paenibacillus</taxon>
    </lineage>
</organism>
<dbReference type="GO" id="GO:0007154">
    <property type="term" value="P:cell communication"/>
    <property type="evidence" value="ECO:0007669"/>
    <property type="project" value="InterPro"/>
</dbReference>
<evidence type="ECO:0000313" key="8">
    <source>
        <dbReference type="Proteomes" id="UP000640274"/>
    </source>
</evidence>
<dbReference type="RefSeq" id="WP_199020471.1">
    <property type="nucleotide sequence ID" value="NZ_JAELUP010000097.1"/>
</dbReference>
<evidence type="ECO:0000313" key="7">
    <source>
        <dbReference type="EMBL" id="MBJ6362888.1"/>
    </source>
</evidence>
<reference evidence="7" key="1">
    <citation type="submission" date="2020-12" db="EMBL/GenBank/DDBJ databases">
        <authorList>
            <person name="Huq M.A."/>
        </authorList>
    </citation>
    <scope>NUCLEOTIDE SEQUENCE</scope>
    <source>
        <strain evidence="7">MAHUQ-46</strain>
    </source>
</reference>
<dbReference type="Pfam" id="PF01839">
    <property type="entry name" value="FG-GAP"/>
    <property type="match status" value="2"/>
</dbReference>
<dbReference type="InterPro" id="IPR028994">
    <property type="entry name" value="Integrin_alpha_N"/>
</dbReference>
<keyword evidence="4" id="KW-0325">Glycoprotein</keyword>
<dbReference type="SMART" id="SM00191">
    <property type="entry name" value="Int_alpha"/>
    <property type="match status" value="6"/>
</dbReference>
<dbReference type="InterPro" id="IPR003644">
    <property type="entry name" value="Calx_beta"/>
</dbReference>
<evidence type="ECO:0000256" key="4">
    <source>
        <dbReference type="ARBA" id="ARBA00023180"/>
    </source>
</evidence>
<evidence type="ECO:0000259" key="6">
    <source>
        <dbReference type="PROSITE" id="PS51272"/>
    </source>
</evidence>
<gene>
    <name evidence="7" type="ORF">JFN88_16850</name>
</gene>
<dbReference type="PANTHER" id="PTHR46580:SF2">
    <property type="entry name" value="MAM DOMAIN-CONTAINING PROTEIN"/>
    <property type="match status" value="1"/>
</dbReference>
<sequence length="1283" mass="134116">MRKTKKSFFFKLWMSAISVTLLLAPLQAFAMPLFENGSKYGVGIKPFSVATSDVNGDGFPDLVTANYASGTVSVLLGEPDGTFAPPADYVVDEDEHPQSVVIGDFNGDSKPDIAVGSENKVSILYGAGDGSFGLAVHYIDDRGPYTLAAGDFNRDNITDLVVVNYNSTNVSVLLGSEQSGMQLIIDNNPSVGNNPIFAAVGDFDGDGNLDLAIANESGAYKVSILSGSGDGKFQTTFNYEFDGIPSSLAIGDFNGDEKLDVAVADRGGNQVSILHGAGDGTFELNRTYAVGTSPSSIAAGDFNDDGKPDLAVANLLGNSVSILLNKGDGPFAEAVNYVTDGYPASVIIGDFNVDGHQDVAVANFIADTDENHVSVLPGNGDGTLKAGIQYVVGDQPLSTIVADFNGDGKLDAAVANFGDHSISLLLGKGDGKLEDAVRYAVGRNPISIAVGDFNGDRKPDIVVANSGQGGDGSYSISVLRGKGDGTFESEVHYPVSATPRAVVVGDFNGDGKLDVAVAHTGTNTISVLLGAGDGTFPTIKTHTGDGNITSPRSLVAADFNNDGKLDLAIANVGGEKKVYLLEGKEDGTFQAGENTYGAAGSIPYSLAVGDFNQDGRPDIAVASANPNQVSVLLNKGDMTFESRVAGSFPAGQVPVSVAVGDFNGDGNLDLAAAIPFYNRVSVLEGDGAGDFAAAIPYSTGDTPQYVVTGDLNGDDKSDIIAANLYGNNITVLRTTPSKWKVRLSSSTSSVNENGGNAVVSVQREGSSSGVSSVSYSTVNGTAQAGVDYTATSGVVHFADGETSQTITIPILNDNVYKGNRTFSVKLSNPTADTVLSAPTAVVVTIVEDEQEPGTGTPYWGSGVQSPKTIEIVVDGVVQSGLATSTIQKIGDQSAIIVTLDHSKIIAKLSKENNKLLSIPVTSSSDIVISVLNGELVKVMEDKGAAIEIKTDRGTYTLPAAQINIAQLAAQLGQSVKLEDIKINITISKQPQADVDLVNATAKKDGFTVAIQPIGFEITASYGGKTVPVNEFNGYVERQVFIPQGTDVSQITTGVVVNLDGTVSHVPTKVVENNGQPYAVINSLTNSSYAVIWNPKSFADVEKHWSKADVNDMGARLIIKGVSDKEFQPDLAITRAEFTAIISRALGLKTTLAAGMFTDVATTDWFKTTVNATAAYGLITGYTDGTFRPNQTVSRQEAAAILAKAMKMIKKSEAALSEKEMNSQLDVFKDDAAIGEWAREALASTVKAGLLKGYNDKLAPKENVTRAQAAAMVRRLLQTSNLIN</sequence>
<dbReference type="Pfam" id="PF03160">
    <property type="entry name" value="Calx-beta"/>
    <property type="match status" value="1"/>
</dbReference>
<dbReference type="Gene3D" id="2.60.40.2030">
    <property type="match status" value="1"/>
</dbReference>
<keyword evidence="3" id="KW-0106">Calcium</keyword>
<dbReference type="SUPFAM" id="SSF141072">
    <property type="entry name" value="CalX-like"/>
    <property type="match status" value="1"/>
</dbReference>
<dbReference type="InterPro" id="IPR013519">
    <property type="entry name" value="Int_alpha_beta-p"/>
</dbReference>
<dbReference type="Proteomes" id="UP000640274">
    <property type="component" value="Unassembled WGS sequence"/>
</dbReference>
<dbReference type="PANTHER" id="PTHR46580">
    <property type="entry name" value="SENSOR KINASE-RELATED"/>
    <property type="match status" value="1"/>
</dbReference>
<accession>A0A934MRH0</accession>
<dbReference type="InterPro" id="IPR013517">
    <property type="entry name" value="FG-GAP"/>
</dbReference>
<feature type="chain" id="PRO_5037806236" evidence="5">
    <location>
        <begin position="31"/>
        <end position="1283"/>
    </location>
</feature>
<dbReference type="Gene3D" id="2.40.128.340">
    <property type="match status" value="1"/>
</dbReference>
<dbReference type="Pfam" id="PF00395">
    <property type="entry name" value="SLH"/>
    <property type="match status" value="3"/>
</dbReference>
<dbReference type="InterPro" id="IPR001119">
    <property type="entry name" value="SLH_dom"/>
</dbReference>
<feature type="domain" description="SLH" evidence="6">
    <location>
        <begin position="1152"/>
        <end position="1215"/>
    </location>
</feature>
<proteinExistence type="predicted"/>
<dbReference type="EMBL" id="JAELUP010000097">
    <property type="protein sequence ID" value="MBJ6362888.1"/>
    <property type="molecule type" value="Genomic_DNA"/>
</dbReference>
<dbReference type="Gene3D" id="2.30.30.100">
    <property type="match status" value="7"/>
</dbReference>
<name>A0A934MRH0_9BACL</name>
<evidence type="ECO:0000256" key="5">
    <source>
        <dbReference type="SAM" id="SignalP"/>
    </source>
</evidence>
<comment type="caution">
    <text evidence="7">The sequence shown here is derived from an EMBL/GenBank/DDBJ whole genome shotgun (WGS) entry which is preliminary data.</text>
</comment>
<dbReference type="Pfam" id="PF13517">
    <property type="entry name" value="FG-GAP_3"/>
    <property type="match status" value="5"/>
</dbReference>
<evidence type="ECO:0000256" key="2">
    <source>
        <dbReference type="ARBA" id="ARBA00022737"/>
    </source>
</evidence>
<evidence type="ECO:0000256" key="3">
    <source>
        <dbReference type="ARBA" id="ARBA00022837"/>
    </source>
</evidence>
<dbReference type="Gene3D" id="2.130.10.130">
    <property type="entry name" value="Integrin alpha, N-terminal"/>
    <property type="match status" value="1"/>
</dbReference>
<dbReference type="SUPFAM" id="SSF69318">
    <property type="entry name" value="Integrin alpha N-terminal domain"/>
    <property type="match status" value="3"/>
</dbReference>
<dbReference type="SMART" id="SM00237">
    <property type="entry name" value="Calx_beta"/>
    <property type="match status" value="1"/>
</dbReference>
<protein>
    <submittedName>
        <fullName evidence="7">VCBS repeat-containing protein</fullName>
    </submittedName>
</protein>
<keyword evidence="1 5" id="KW-0732">Signal</keyword>